<organism evidence="13 14">
    <name type="scientific">Paenibacillus lycopersici</name>
    <dbReference type="NCBI Taxonomy" id="2704462"/>
    <lineage>
        <taxon>Bacteria</taxon>
        <taxon>Bacillati</taxon>
        <taxon>Bacillota</taxon>
        <taxon>Bacilli</taxon>
        <taxon>Bacillales</taxon>
        <taxon>Paenibacillaceae</taxon>
        <taxon>Paenibacillus</taxon>
    </lineage>
</organism>
<comment type="cofactor">
    <cofactor evidence="1">
        <name>Mg(2+)</name>
        <dbReference type="ChEBI" id="CHEBI:18420"/>
    </cofactor>
</comment>
<evidence type="ECO:0000256" key="2">
    <source>
        <dbReference type="ARBA" id="ARBA00010480"/>
    </source>
</evidence>
<evidence type="ECO:0000256" key="11">
    <source>
        <dbReference type="ARBA" id="ARBA00049336"/>
    </source>
</evidence>
<keyword evidence="7" id="KW-0479">Metal-binding</keyword>
<evidence type="ECO:0000256" key="5">
    <source>
        <dbReference type="ARBA" id="ARBA00022679"/>
    </source>
</evidence>
<dbReference type="EC" id="2.7.7.24" evidence="3"/>
<evidence type="ECO:0000256" key="7">
    <source>
        <dbReference type="ARBA" id="ARBA00022723"/>
    </source>
</evidence>
<evidence type="ECO:0000256" key="8">
    <source>
        <dbReference type="ARBA" id="ARBA00022842"/>
    </source>
</evidence>
<dbReference type="Pfam" id="PF00483">
    <property type="entry name" value="NTP_transferase"/>
    <property type="match status" value="1"/>
</dbReference>
<feature type="domain" description="Nucleotidyl transferase" evidence="12">
    <location>
        <begin position="21"/>
        <end position="254"/>
    </location>
</feature>
<dbReference type="PANTHER" id="PTHR43532">
    <property type="entry name" value="GLUCOSE-1-PHOSPHATE THYMIDYLYLTRANSFERASE"/>
    <property type="match status" value="1"/>
</dbReference>
<keyword evidence="5 13" id="KW-0808">Transferase</keyword>
<evidence type="ECO:0000256" key="9">
    <source>
        <dbReference type="ARBA" id="ARBA00032492"/>
    </source>
</evidence>
<comment type="catalytic activity">
    <reaction evidence="11">
        <text>dTTP + alpha-D-glucose 1-phosphate + H(+) = dTDP-alpha-D-glucose + diphosphate</text>
        <dbReference type="Rhea" id="RHEA:15225"/>
        <dbReference type="ChEBI" id="CHEBI:15378"/>
        <dbReference type="ChEBI" id="CHEBI:33019"/>
        <dbReference type="ChEBI" id="CHEBI:37568"/>
        <dbReference type="ChEBI" id="CHEBI:57477"/>
        <dbReference type="ChEBI" id="CHEBI:58601"/>
        <dbReference type="EC" id="2.7.7.24"/>
    </reaction>
</comment>
<dbReference type="AlphaFoldDB" id="A0A6C0G2H3"/>
<name>A0A6C0G2H3_9BACL</name>
<dbReference type="KEGG" id="plyc:GXP70_23280"/>
<dbReference type="Proteomes" id="UP000476064">
    <property type="component" value="Chromosome"/>
</dbReference>
<dbReference type="InterPro" id="IPR005907">
    <property type="entry name" value="G1P_thy_trans_s"/>
</dbReference>
<dbReference type="EMBL" id="CP048209">
    <property type="protein sequence ID" value="QHT62612.1"/>
    <property type="molecule type" value="Genomic_DNA"/>
</dbReference>
<keyword evidence="6" id="KW-0548">Nucleotidyltransferase</keyword>
<comment type="similarity">
    <text evidence="2">Belongs to the glucose-1-phosphate thymidylyltransferase family.</text>
</comment>
<reference evidence="13 14" key="1">
    <citation type="submission" date="2020-01" db="EMBL/GenBank/DDBJ databases">
        <title>Paenibacillus sp. nov., isolated from tomato rhizosphere.</title>
        <authorList>
            <person name="Weon H.-Y."/>
            <person name="Lee S.A."/>
        </authorList>
    </citation>
    <scope>NUCLEOTIDE SEQUENCE [LARGE SCALE GENOMIC DNA]</scope>
    <source>
        <strain evidence="13 14">12200R-189</strain>
    </source>
</reference>
<sequence>MAGRSCEFHVTSNRWEVIELKAVILAGGTGTRLRPLTKLLNKHLLPVGKMPMISYGLISLQAAGITDILLVTGPDALGDFASFLGSGKEYNVSLTYRVQEEAGGIAQALELARPFIGGDDKFIVLLGDNLFEEPLKPHMDAFRAQPGGAMVLLKQVPDPERYGVPAFGADGRIERIDEKPAAPQTNSCVTGIYMYDGTVFDLIAEQSPSQRGELEITDVNNGYAAKGQLAYRHLSGWWTDAGTFGSLLEASRKLMGDGS</sequence>
<evidence type="ECO:0000256" key="4">
    <source>
        <dbReference type="ARBA" id="ARBA00017654"/>
    </source>
</evidence>
<proteinExistence type="inferred from homology"/>
<evidence type="ECO:0000313" key="13">
    <source>
        <dbReference type="EMBL" id="QHT62612.1"/>
    </source>
</evidence>
<keyword evidence="14" id="KW-1185">Reference proteome</keyword>
<dbReference type="PANTHER" id="PTHR43532:SF1">
    <property type="entry name" value="GLUCOSE-1-PHOSPHATE THYMIDYLYLTRANSFERASE 1"/>
    <property type="match status" value="1"/>
</dbReference>
<dbReference type="InterPro" id="IPR029044">
    <property type="entry name" value="Nucleotide-diphossugar_trans"/>
</dbReference>
<evidence type="ECO:0000256" key="3">
    <source>
        <dbReference type="ARBA" id="ARBA00012461"/>
    </source>
</evidence>
<evidence type="ECO:0000256" key="6">
    <source>
        <dbReference type="ARBA" id="ARBA00022695"/>
    </source>
</evidence>
<evidence type="ECO:0000256" key="1">
    <source>
        <dbReference type="ARBA" id="ARBA00001946"/>
    </source>
</evidence>
<protein>
    <recommendedName>
        <fullName evidence="4">Glucose-1-phosphate thymidylyltransferase</fullName>
        <ecNumber evidence="3">2.7.7.24</ecNumber>
    </recommendedName>
    <alternativeName>
        <fullName evidence="10">dTDP-glucose pyrophosphorylase</fullName>
    </alternativeName>
    <alternativeName>
        <fullName evidence="9">dTDP-glucose synthase</fullName>
    </alternativeName>
</protein>
<dbReference type="GO" id="GO:0046872">
    <property type="term" value="F:metal ion binding"/>
    <property type="evidence" value="ECO:0007669"/>
    <property type="project" value="UniProtKB-KW"/>
</dbReference>
<evidence type="ECO:0000259" key="12">
    <source>
        <dbReference type="Pfam" id="PF00483"/>
    </source>
</evidence>
<dbReference type="InterPro" id="IPR005835">
    <property type="entry name" value="NTP_transferase_dom"/>
</dbReference>
<evidence type="ECO:0000256" key="10">
    <source>
        <dbReference type="ARBA" id="ARBA00032598"/>
    </source>
</evidence>
<dbReference type="SUPFAM" id="SSF53448">
    <property type="entry name" value="Nucleotide-diphospho-sugar transferases"/>
    <property type="match status" value="1"/>
</dbReference>
<dbReference type="GO" id="GO:0008879">
    <property type="term" value="F:glucose-1-phosphate thymidylyltransferase activity"/>
    <property type="evidence" value="ECO:0007669"/>
    <property type="project" value="UniProtKB-EC"/>
</dbReference>
<keyword evidence="8" id="KW-0460">Magnesium</keyword>
<dbReference type="Gene3D" id="3.90.550.10">
    <property type="entry name" value="Spore Coat Polysaccharide Biosynthesis Protein SpsA, Chain A"/>
    <property type="match status" value="1"/>
</dbReference>
<evidence type="ECO:0000313" key="14">
    <source>
        <dbReference type="Proteomes" id="UP000476064"/>
    </source>
</evidence>
<gene>
    <name evidence="13" type="ORF">GXP70_23280</name>
</gene>
<accession>A0A6C0G2H3</accession>